<proteinExistence type="predicted"/>
<dbReference type="AlphaFoldDB" id="A0A1Q9G9Y7"/>
<dbReference type="PROSITE" id="PS51257">
    <property type="entry name" value="PROKAR_LIPOPROTEIN"/>
    <property type="match status" value="1"/>
</dbReference>
<dbReference type="InterPro" id="IPR031161">
    <property type="entry name" value="Peptidase_M60_dom"/>
</dbReference>
<reference evidence="3 4" key="1">
    <citation type="submission" date="2016-09" db="EMBL/GenBank/DDBJ databases">
        <title>Photobacterium proteolyticum sp. nov. a protease producing bacterium isolated from ocean sediments of Laizhou Bay.</title>
        <authorList>
            <person name="Li Y."/>
        </authorList>
    </citation>
    <scope>NUCLEOTIDE SEQUENCE [LARGE SCALE GENOMIC DNA]</scope>
    <source>
        <strain evidence="3 4">13-12</strain>
    </source>
</reference>
<name>A0A1Q9G9Y7_9GAMM</name>
<evidence type="ECO:0000259" key="2">
    <source>
        <dbReference type="PROSITE" id="PS51723"/>
    </source>
</evidence>
<dbReference type="STRING" id="1903952.BIT28_02980"/>
<evidence type="ECO:0000313" key="3">
    <source>
        <dbReference type="EMBL" id="OLQ71151.1"/>
    </source>
</evidence>
<protein>
    <recommendedName>
        <fullName evidence="2">Peptidase M60 domain-containing protein</fullName>
    </recommendedName>
</protein>
<dbReference type="NCBIfam" id="NF038322">
    <property type="entry name" value="ImpA_fam_HExGH"/>
    <property type="match status" value="1"/>
</dbReference>
<dbReference type="SMART" id="SM01276">
    <property type="entry name" value="M60-like"/>
    <property type="match status" value="1"/>
</dbReference>
<dbReference type="InterPro" id="IPR042279">
    <property type="entry name" value="Pep_M60_3"/>
</dbReference>
<dbReference type="Gene3D" id="1.10.390.30">
    <property type="entry name" value="Peptidase M60, enhancin-like domain 3"/>
    <property type="match status" value="1"/>
</dbReference>
<dbReference type="PROSITE" id="PS51723">
    <property type="entry name" value="PEPTIDASE_M60"/>
    <property type="match status" value="1"/>
</dbReference>
<dbReference type="InterPro" id="IPR035423">
    <property type="entry name" value="M60-like_N"/>
</dbReference>
<dbReference type="OrthoDB" id="9122461at2"/>
<keyword evidence="1" id="KW-0175">Coiled coil</keyword>
<feature type="coiled-coil region" evidence="1">
    <location>
        <begin position="127"/>
        <end position="154"/>
    </location>
</feature>
<sequence>MRHAQSYQRIAVLGSICLLTACNGGGEGSSSSSSPVVKPLEAAKYELKSVSSSGGSILPQNVSVVSGQSYHFTITPEPGFTVHSVTGCNGVLNGRQYTTSAITADCKITASFVTNAQAAINNEDHQLASAAELIQFAQNHIENIQQERSALLDVLYQGVGTSISWHPSHDSITFSSFMPENTFLVLRSNQKESGTPSSEGLVYAGHQGEHRYAAMSASMFSVDTSTATDQLLKNLVNWLTKNSDPQRSLSIVTTHVSSKADSWYFPHNEGIRTWLNNHFPSQHVINVENSCDYEALSICIDEQQPDLIILSDIDRANRGYAGVSAAFEKAKRLHIPLLVLNYWRNESPMAAPVYRYMGLNTAGNYWSEHLASNLAVDDIKAADPQLLAASTLLTKLDAGQFDMASLDQCNKNFINCSEADFLAEFKTGADWFRNGAIALDSNNIKAFDTDNFPLMRAGLLLADKYRAAIDYPIAQDSPSDWQQAMFADWTVSYARENNIAQPDLGEYVTDKSNVAKGSKAHYAYPETIQEGRVVKVPYSGQWTTTGWYALPGKKITVTRTDNSDATLEIKLNYHRSNTNRVFSTKVYRGPLELNQQRIKVRGAETVTFSTPYGGPIYAYLEGSATPVEVSLNIIGVTKHPAIMDFSDPGEITRFNQLIENTELPHVDLRTDGAEQHLRRDRFLGALGAEIPSVTALLKSIQDDHINSVYTLAGYKIQGKTLEESLPDDVKTLCSNLYGNTDCFNSDLHTRKIIQHANYDQNAQCGSGCSGNPWDASWTISPTGWGDNHELGHNLQTKRLNVHYAEAADIEDWTKYSSRAGENSNNIFPYYVKWKSHYQRDGNTTTLTDGHMNHKDLFYVFMSDAAEIKNSANERVVLGRKCTVMDAGHDRFTVPWKSNAYATHNGYRMAFYIQMALRTDQQVMSTGDRLDNGFNLFTLLYLHSRIFGQYAANETDWLNNRERLGFSLFPYSGDSTYGGKTVASVPGNDFMLVSLSKATNQDWRPYFDMFGLRYTSLAASQVNANAKGGAVNMGMYVLEDDLPSASMSAGLPFLDLSLSNAATLWPRDNSSPVGCSL</sequence>
<dbReference type="InterPro" id="IPR041549">
    <property type="entry name" value="IMPa_helical"/>
</dbReference>
<dbReference type="EMBL" id="MJIL01000095">
    <property type="protein sequence ID" value="OLQ71151.1"/>
    <property type="molecule type" value="Genomic_DNA"/>
</dbReference>
<keyword evidence="4" id="KW-1185">Reference proteome</keyword>
<comment type="caution">
    <text evidence="3">The sequence shown here is derived from an EMBL/GenBank/DDBJ whole genome shotgun (WGS) entry which is preliminary data.</text>
</comment>
<gene>
    <name evidence="3" type="ORF">BIT28_02980</name>
</gene>
<evidence type="ECO:0000313" key="4">
    <source>
        <dbReference type="Proteomes" id="UP000186905"/>
    </source>
</evidence>
<dbReference type="Pfam" id="PF18642">
    <property type="entry name" value="IMPa_helical"/>
    <property type="match status" value="1"/>
</dbReference>
<evidence type="ECO:0000256" key="1">
    <source>
        <dbReference type="SAM" id="Coils"/>
    </source>
</evidence>
<dbReference type="Pfam" id="PF17291">
    <property type="entry name" value="M60-like_N"/>
    <property type="match status" value="1"/>
</dbReference>
<accession>A0A1Q9G9Y7</accession>
<organism evidence="3 4">
    <name type="scientific">Photobacterium proteolyticum</name>
    <dbReference type="NCBI Taxonomy" id="1903952"/>
    <lineage>
        <taxon>Bacteria</taxon>
        <taxon>Pseudomonadati</taxon>
        <taxon>Pseudomonadota</taxon>
        <taxon>Gammaproteobacteria</taxon>
        <taxon>Vibrionales</taxon>
        <taxon>Vibrionaceae</taxon>
        <taxon>Photobacterium</taxon>
    </lineage>
</organism>
<dbReference type="Proteomes" id="UP000186905">
    <property type="component" value="Unassembled WGS sequence"/>
</dbReference>
<feature type="domain" description="Peptidase M60" evidence="2">
    <location>
        <begin position="540"/>
        <end position="888"/>
    </location>
</feature>